<dbReference type="AlphaFoldDB" id="A0A6A6IKD7"/>
<reference evidence="3" key="1">
    <citation type="journal article" date="2020" name="Stud. Mycol.">
        <title>101 Dothideomycetes genomes: a test case for predicting lifestyles and emergence of pathogens.</title>
        <authorList>
            <person name="Haridas S."/>
            <person name="Albert R."/>
            <person name="Binder M."/>
            <person name="Bloem J."/>
            <person name="Labutti K."/>
            <person name="Salamov A."/>
            <person name="Andreopoulos B."/>
            <person name="Baker S."/>
            <person name="Barry K."/>
            <person name="Bills G."/>
            <person name="Bluhm B."/>
            <person name="Cannon C."/>
            <person name="Castanera R."/>
            <person name="Culley D."/>
            <person name="Daum C."/>
            <person name="Ezra D."/>
            <person name="Gonzalez J."/>
            <person name="Henrissat B."/>
            <person name="Kuo A."/>
            <person name="Liang C."/>
            <person name="Lipzen A."/>
            <person name="Lutzoni F."/>
            <person name="Magnuson J."/>
            <person name="Mondo S."/>
            <person name="Nolan M."/>
            <person name="Ohm R."/>
            <person name="Pangilinan J."/>
            <person name="Park H.-J."/>
            <person name="Ramirez L."/>
            <person name="Alfaro M."/>
            <person name="Sun H."/>
            <person name="Tritt A."/>
            <person name="Yoshinaga Y."/>
            <person name="Zwiers L.-H."/>
            <person name="Turgeon B."/>
            <person name="Goodwin S."/>
            <person name="Spatafora J."/>
            <person name="Crous P."/>
            <person name="Grigoriev I."/>
        </authorList>
    </citation>
    <scope>NUCLEOTIDE SEQUENCE</scope>
    <source>
        <strain evidence="3">CBS 122368</strain>
    </source>
</reference>
<protein>
    <submittedName>
        <fullName evidence="3">Uncharacterized protein</fullName>
    </submittedName>
</protein>
<dbReference type="InterPro" id="IPR027417">
    <property type="entry name" value="P-loop_NTPase"/>
</dbReference>
<dbReference type="PANTHER" id="PTHR36978:SF4">
    <property type="entry name" value="P-LOOP CONTAINING NUCLEOSIDE TRIPHOSPHATE HYDROLASE PROTEIN"/>
    <property type="match status" value="1"/>
</dbReference>
<evidence type="ECO:0000256" key="2">
    <source>
        <dbReference type="SAM" id="Phobius"/>
    </source>
</evidence>
<evidence type="ECO:0000256" key="1">
    <source>
        <dbReference type="SAM" id="MobiDB-lite"/>
    </source>
</evidence>
<feature type="transmembrane region" description="Helical" evidence="2">
    <location>
        <begin position="265"/>
        <end position="285"/>
    </location>
</feature>
<evidence type="ECO:0000313" key="3">
    <source>
        <dbReference type="EMBL" id="KAF2250669.1"/>
    </source>
</evidence>
<evidence type="ECO:0000313" key="4">
    <source>
        <dbReference type="Proteomes" id="UP000800094"/>
    </source>
</evidence>
<keyword evidence="4" id="KW-1185">Reference proteome</keyword>
<dbReference type="InterPro" id="IPR040632">
    <property type="entry name" value="Sulfotransfer_4"/>
</dbReference>
<dbReference type="EMBL" id="ML987193">
    <property type="protein sequence ID" value="KAF2250669.1"/>
    <property type="molecule type" value="Genomic_DNA"/>
</dbReference>
<name>A0A6A6IKD7_9PLEO</name>
<accession>A0A6A6IKD7</accession>
<dbReference type="Gene3D" id="3.40.50.300">
    <property type="entry name" value="P-loop containing nucleotide triphosphate hydrolases"/>
    <property type="match status" value="1"/>
</dbReference>
<feature type="region of interest" description="Disordered" evidence="1">
    <location>
        <begin position="315"/>
        <end position="392"/>
    </location>
</feature>
<dbReference type="Proteomes" id="UP000800094">
    <property type="component" value="Unassembled WGS sequence"/>
</dbReference>
<sequence>MSSTVAATNAVATSGASGVRLLDLDGRKRVLLKKLLVFGPPGSGIDVVADGLKKLGFKVYDAAEAAKHFERDIPLWLEAAKLKKTDKAYKGYDFDKLIGEYDAIVGGPANFFVEELLKAFSYAKVIMVTHTPEFTIAMKFRGYLALSYVDQEIFGKLSPFLALANESLDQEKIRTAVREKNLLEIDSQLESWKSICEFLEKSPILSDPIPEIDEALIFTLLAAHGARVLSDVAKKLALFLIYCSMASATAVAGFLFGYSIADYNIGPSFLMSLSVLGLFVAYLVVGPKTLKKPEGQPEPESEPKPKPVVEAIPAQKPAGPVAPARPVAQQNPRTNQQRDSRRNFNYNSNNGRNNNGRNNNRQYNRQQQQQRQQQVRGRQNQHNRTQSTPVVAAPRSVLPAPRPAIAGGWSNFKQTINGNDHVLHHEALAHAQATRGNALDLQTRMVLRGQS</sequence>
<dbReference type="Pfam" id="PF17784">
    <property type="entry name" value="Sulfotransfer_4"/>
    <property type="match status" value="1"/>
</dbReference>
<dbReference type="GeneID" id="54586378"/>
<keyword evidence="2" id="KW-0472">Membrane</keyword>
<dbReference type="RefSeq" id="XP_033685673.1">
    <property type="nucleotide sequence ID" value="XM_033833048.1"/>
</dbReference>
<keyword evidence="2" id="KW-0812">Transmembrane</keyword>
<dbReference type="PANTHER" id="PTHR36978">
    <property type="entry name" value="P-LOOP CONTAINING NUCLEOTIDE TRIPHOSPHATE HYDROLASE"/>
    <property type="match status" value="1"/>
</dbReference>
<feature type="compositionally biased region" description="Low complexity" evidence="1">
    <location>
        <begin position="343"/>
        <end position="384"/>
    </location>
</feature>
<gene>
    <name evidence="3" type="ORF">BU26DRAFT_562637</name>
</gene>
<keyword evidence="2" id="KW-1133">Transmembrane helix</keyword>
<feature type="compositionally biased region" description="Low complexity" evidence="1">
    <location>
        <begin position="317"/>
        <end position="333"/>
    </location>
</feature>
<dbReference type="OrthoDB" id="408152at2759"/>
<proteinExistence type="predicted"/>
<feature type="transmembrane region" description="Helical" evidence="2">
    <location>
        <begin position="236"/>
        <end position="259"/>
    </location>
</feature>
<organism evidence="3 4">
    <name type="scientific">Trematosphaeria pertusa</name>
    <dbReference type="NCBI Taxonomy" id="390896"/>
    <lineage>
        <taxon>Eukaryota</taxon>
        <taxon>Fungi</taxon>
        <taxon>Dikarya</taxon>
        <taxon>Ascomycota</taxon>
        <taxon>Pezizomycotina</taxon>
        <taxon>Dothideomycetes</taxon>
        <taxon>Pleosporomycetidae</taxon>
        <taxon>Pleosporales</taxon>
        <taxon>Massarineae</taxon>
        <taxon>Trematosphaeriaceae</taxon>
        <taxon>Trematosphaeria</taxon>
    </lineage>
</organism>